<dbReference type="EMBL" id="AGUE01000055">
    <property type="protein sequence ID" value="EHL01330.1"/>
    <property type="molecule type" value="Genomic_DNA"/>
</dbReference>
<protein>
    <submittedName>
        <fullName evidence="1">Uncharacterized protein</fullName>
    </submittedName>
</protein>
<gene>
    <name evidence="1" type="ORF">M7I_2663</name>
</gene>
<dbReference type="OrthoDB" id="3481287at2759"/>
<evidence type="ECO:0000313" key="2">
    <source>
        <dbReference type="Proteomes" id="UP000005446"/>
    </source>
</evidence>
<sequence>MIQTTMGRLHTFGPHISPDGTFKYLPGLSKWNLLHHTGSITGVHTCVYDNTYPPITQVHFEVFKSKSSKYQVVTNVFFSLDAVEEIPDSEMTYKAFGIDDTFPYFSHSFMIKKIWLNPLHTLKQTLKQFPLRFISKISILTQVIIFKTSLPI</sequence>
<name>H0EJD7_GLAL7</name>
<evidence type="ECO:0000313" key="1">
    <source>
        <dbReference type="EMBL" id="EHL01330.1"/>
    </source>
</evidence>
<dbReference type="AlphaFoldDB" id="H0EJD7"/>
<comment type="caution">
    <text evidence="1">The sequence shown here is derived from an EMBL/GenBank/DDBJ whole genome shotgun (WGS) entry which is preliminary data.</text>
</comment>
<accession>H0EJD7</accession>
<dbReference type="InParanoid" id="H0EJD7"/>
<dbReference type="HOGENOM" id="CLU_1722551_0_0_1"/>
<reference evidence="1 2" key="1">
    <citation type="journal article" date="2012" name="Eukaryot. Cell">
        <title>Genome sequence of the fungus Glarea lozoyensis: the first genome sequence of a species from the Helotiaceae family.</title>
        <authorList>
            <person name="Youssar L."/>
            <person name="Gruening B.A."/>
            <person name="Erxleben A."/>
            <person name="Guenther S."/>
            <person name="Huettel W."/>
        </authorList>
    </citation>
    <scope>NUCLEOTIDE SEQUENCE [LARGE SCALE GENOMIC DNA]</scope>
    <source>
        <strain evidence="2">ATCC 74030 / MF5533</strain>
    </source>
</reference>
<proteinExistence type="predicted"/>
<dbReference type="Proteomes" id="UP000005446">
    <property type="component" value="Unassembled WGS sequence"/>
</dbReference>
<keyword evidence="2" id="KW-1185">Reference proteome</keyword>
<organism evidence="1 2">
    <name type="scientific">Glarea lozoyensis (strain ATCC 74030 / MF5533)</name>
    <dbReference type="NCBI Taxonomy" id="1104152"/>
    <lineage>
        <taxon>Eukaryota</taxon>
        <taxon>Fungi</taxon>
        <taxon>Dikarya</taxon>
        <taxon>Ascomycota</taxon>
        <taxon>Pezizomycotina</taxon>
        <taxon>Leotiomycetes</taxon>
        <taxon>Helotiales</taxon>
        <taxon>Helotiaceae</taxon>
        <taxon>Glarea</taxon>
    </lineage>
</organism>